<dbReference type="EMBL" id="MFSP01000018">
    <property type="protein sequence ID" value="OGI69540.1"/>
    <property type="molecule type" value="Genomic_DNA"/>
</dbReference>
<evidence type="ECO:0000256" key="10">
    <source>
        <dbReference type="PROSITE-ProRule" id="PRU01360"/>
    </source>
</evidence>
<organism evidence="15 16">
    <name type="scientific">Candidatus Muproteobacteria bacterium RBG_16_60_9</name>
    <dbReference type="NCBI Taxonomy" id="1817755"/>
    <lineage>
        <taxon>Bacteria</taxon>
        <taxon>Pseudomonadati</taxon>
        <taxon>Pseudomonadota</taxon>
        <taxon>Candidatus Muproteobacteria</taxon>
    </lineage>
</organism>
<dbReference type="Proteomes" id="UP000179076">
    <property type="component" value="Unassembled WGS sequence"/>
</dbReference>
<sequence length="602" mass="65326">MKVRAAFFGAVLIAHASSIAAQTTPVRTEPIVVTATRTAQTADETLASVTVITREDIERRQPQDIVDLLRTQAGIDITRSGGPGGDIALFMRGTNSNHTLVLIDGVRVASLNTGTFEWRSLSIAQIERIEIVRGPRAALYGSDAIGGVIQIFTRRPQGIDVALGAGSHDTRRADVALGTSGAVRVFATGSHFDTEAFSSQNARGGSFDPDNDGEREQAVSAGFDAELRHDTRLSVIGRRNRGTAEFDIGSSDIDNQSVNARVVHTAASGWTQTLSLGAFSDALLTRSAFPSDIRTKRHTLDWQNDVALGAEATVTAGLAYASESGTNVDQSINTTLFDRTQRSHAAFALWQRRFGTNDVQLAGRYDDYSSFGGHGTWSAAYGWAPWTDGRAWLSYGTAFRAPSLNDLFHPGFGGFFAGNPNLQPERSHTAELGLRQHVSAGRVALSLFATRVEDLIAFEGPMSQAINVAKASMRGMEVEHAREFEHWYVATAITLQRARNEITDSPLVRRQDEKLSVLAERRFARAAVGAELVAVSKSRDINGDVAGYGVVNLAARCAVRDSLSIEARLENVFDKTYQIIDGFNTPGRSIFVTLRYHPNDRP</sequence>
<evidence type="ECO:0000256" key="1">
    <source>
        <dbReference type="ARBA" id="ARBA00004571"/>
    </source>
</evidence>
<dbReference type="Pfam" id="PF00593">
    <property type="entry name" value="TonB_dep_Rec_b-barrel"/>
    <property type="match status" value="1"/>
</dbReference>
<keyword evidence="8 10" id="KW-0472">Membrane</keyword>
<keyword evidence="4 10" id="KW-0812">Transmembrane</keyword>
<evidence type="ECO:0000256" key="2">
    <source>
        <dbReference type="ARBA" id="ARBA00022448"/>
    </source>
</evidence>
<feature type="domain" description="TonB-dependent receptor-like beta-barrel" evidence="13">
    <location>
        <begin position="199"/>
        <end position="572"/>
    </location>
</feature>
<keyword evidence="7 11" id="KW-0798">TonB box</keyword>
<evidence type="ECO:0000313" key="15">
    <source>
        <dbReference type="EMBL" id="OGI69540.1"/>
    </source>
</evidence>
<evidence type="ECO:0008006" key="17">
    <source>
        <dbReference type="Google" id="ProtNLM"/>
    </source>
</evidence>
<comment type="similarity">
    <text evidence="10 11">Belongs to the TonB-dependent receptor family.</text>
</comment>
<accession>A0A1F6VIR5</accession>
<evidence type="ECO:0000259" key="14">
    <source>
        <dbReference type="Pfam" id="PF07715"/>
    </source>
</evidence>
<evidence type="ECO:0000256" key="3">
    <source>
        <dbReference type="ARBA" id="ARBA00022452"/>
    </source>
</evidence>
<evidence type="ECO:0000256" key="8">
    <source>
        <dbReference type="ARBA" id="ARBA00023136"/>
    </source>
</evidence>
<dbReference type="PANTHER" id="PTHR30069">
    <property type="entry name" value="TONB-DEPENDENT OUTER MEMBRANE RECEPTOR"/>
    <property type="match status" value="1"/>
</dbReference>
<dbReference type="CDD" id="cd01347">
    <property type="entry name" value="ligand_gated_channel"/>
    <property type="match status" value="1"/>
</dbReference>
<evidence type="ECO:0000256" key="5">
    <source>
        <dbReference type="ARBA" id="ARBA00022729"/>
    </source>
</evidence>
<dbReference type="Gene3D" id="2.40.170.20">
    <property type="entry name" value="TonB-dependent receptor, beta-barrel domain"/>
    <property type="match status" value="1"/>
</dbReference>
<protein>
    <recommendedName>
        <fullName evidence="17">TonB-dependent receptor</fullName>
    </recommendedName>
</protein>
<keyword evidence="5 12" id="KW-0732">Signal</keyword>
<evidence type="ECO:0000256" key="6">
    <source>
        <dbReference type="ARBA" id="ARBA00023065"/>
    </source>
</evidence>
<keyword evidence="2 10" id="KW-0813">Transport</keyword>
<evidence type="ECO:0000256" key="7">
    <source>
        <dbReference type="ARBA" id="ARBA00023077"/>
    </source>
</evidence>
<dbReference type="GO" id="GO:0015889">
    <property type="term" value="P:cobalamin transport"/>
    <property type="evidence" value="ECO:0007669"/>
    <property type="project" value="TreeGrafter"/>
</dbReference>
<dbReference type="Gene3D" id="2.170.130.10">
    <property type="entry name" value="TonB-dependent receptor, plug domain"/>
    <property type="match status" value="1"/>
</dbReference>
<keyword evidence="6" id="KW-0406">Ion transport</keyword>
<dbReference type="InterPro" id="IPR037066">
    <property type="entry name" value="Plug_dom_sf"/>
</dbReference>
<evidence type="ECO:0000256" key="4">
    <source>
        <dbReference type="ARBA" id="ARBA00022692"/>
    </source>
</evidence>
<dbReference type="Pfam" id="PF07715">
    <property type="entry name" value="Plug"/>
    <property type="match status" value="1"/>
</dbReference>
<dbReference type="AlphaFoldDB" id="A0A1F6VIR5"/>
<dbReference type="PANTHER" id="PTHR30069:SF53">
    <property type="entry name" value="COLICIN I RECEPTOR-RELATED"/>
    <property type="match status" value="1"/>
</dbReference>
<feature type="signal peptide" evidence="12">
    <location>
        <begin position="1"/>
        <end position="20"/>
    </location>
</feature>
<dbReference type="InterPro" id="IPR012910">
    <property type="entry name" value="Plug_dom"/>
</dbReference>
<proteinExistence type="inferred from homology"/>
<dbReference type="SUPFAM" id="SSF56935">
    <property type="entry name" value="Porins"/>
    <property type="match status" value="1"/>
</dbReference>
<dbReference type="InterPro" id="IPR036942">
    <property type="entry name" value="Beta-barrel_TonB_sf"/>
</dbReference>
<dbReference type="GO" id="GO:0009279">
    <property type="term" value="C:cell outer membrane"/>
    <property type="evidence" value="ECO:0007669"/>
    <property type="project" value="UniProtKB-SubCell"/>
</dbReference>
<feature type="chain" id="PRO_5009527253" description="TonB-dependent receptor" evidence="12">
    <location>
        <begin position="21"/>
        <end position="602"/>
    </location>
</feature>
<comment type="caution">
    <text evidence="15">The sequence shown here is derived from an EMBL/GenBank/DDBJ whole genome shotgun (WGS) entry which is preliminary data.</text>
</comment>
<reference evidence="15 16" key="1">
    <citation type="journal article" date="2016" name="Nat. Commun.">
        <title>Thousands of microbial genomes shed light on interconnected biogeochemical processes in an aquifer system.</title>
        <authorList>
            <person name="Anantharaman K."/>
            <person name="Brown C.T."/>
            <person name="Hug L.A."/>
            <person name="Sharon I."/>
            <person name="Castelle C.J."/>
            <person name="Probst A.J."/>
            <person name="Thomas B.C."/>
            <person name="Singh A."/>
            <person name="Wilkins M.J."/>
            <person name="Karaoz U."/>
            <person name="Brodie E.L."/>
            <person name="Williams K.H."/>
            <person name="Hubbard S.S."/>
            <person name="Banfield J.F."/>
        </authorList>
    </citation>
    <scope>NUCLEOTIDE SEQUENCE [LARGE SCALE GENOMIC DNA]</scope>
</reference>
<dbReference type="InterPro" id="IPR000531">
    <property type="entry name" value="Beta-barrel_TonB"/>
</dbReference>
<evidence type="ECO:0000256" key="11">
    <source>
        <dbReference type="RuleBase" id="RU003357"/>
    </source>
</evidence>
<keyword evidence="9 10" id="KW-0998">Cell outer membrane</keyword>
<name>A0A1F6VIR5_9PROT</name>
<dbReference type="PROSITE" id="PS52016">
    <property type="entry name" value="TONB_DEPENDENT_REC_3"/>
    <property type="match status" value="1"/>
</dbReference>
<evidence type="ECO:0000259" key="13">
    <source>
        <dbReference type="Pfam" id="PF00593"/>
    </source>
</evidence>
<keyword evidence="3 10" id="KW-1134">Transmembrane beta strand</keyword>
<evidence type="ECO:0000313" key="16">
    <source>
        <dbReference type="Proteomes" id="UP000179076"/>
    </source>
</evidence>
<dbReference type="GO" id="GO:0006811">
    <property type="term" value="P:monoatomic ion transport"/>
    <property type="evidence" value="ECO:0007669"/>
    <property type="project" value="UniProtKB-KW"/>
</dbReference>
<feature type="domain" description="TonB-dependent receptor plug" evidence="14">
    <location>
        <begin position="43"/>
        <end position="148"/>
    </location>
</feature>
<evidence type="ECO:0000256" key="9">
    <source>
        <dbReference type="ARBA" id="ARBA00023237"/>
    </source>
</evidence>
<comment type="subcellular location">
    <subcellularLocation>
        <location evidence="1 10">Cell outer membrane</location>
        <topology evidence="1 10">Multi-pass membrane protein</topology>
    </subcellularLocation>
</comment>
<dbReference type="InterPro" id="IPR039426">
    <property type="entry name" value="TonB-dep_rcpt-like"/>
</dbReference>
<gene>
    <name evidence="15" type="ORF">A2W18_12005</name>
</gene>
<evidence type="ECO:0000256" key="12">
    <source>
        <dbReference type="SAM" id="SignalP"/>
    </source>
</evidence>